<evidence type="ECO:0000256" key="1">
    <source>
        <dbReference type="SAM" id="MobiDB-lite"/>
    </source>
</evidence>
<gene>
    <name evidence="3" type="ORF">MVEN_00099700</name>
</gene>
<sequence>MAGGCMTVDEHWVTPNSVWTGGLWWGHNKLLKRKPLMAGWGDKKATEWKPAHELIQISLPAHIVYGFRIHCGTESLEEWAKTATAAEFESVARKVFDGLFSTGVVEELRKRVRDITLENTILYNRDAPFYIEFTHAIKKGNIGRVLNVLSIWMVMMRSPKTMPRYADAIFEMLVRIKNFPPKLHELYLANWLVNLTGRLYGFKPVDLLQEHSNFWAKIIYAAKGTDKSWKWLSMITVCIFTLREAMRTVQTAFKIPAYGEKHKTPPIDDEIALINIAKALEDNSIQSYVEGRPANDHVVPVLDLIKEGAVYASSRKAFHWFTRDTRRPEKRGFDRADDASNEEEEEKADDGDEEEHYDPTEEDLRVDDEEFLIEPAELLTAATELVDSELIDSDEEIEDE</sequence>
<protein>
    <recommendedName>
        <fullName evidence="2">DUF6589 domain-containing protein</fullName>
    </recommendedName>
</protein>
<dbReference type="OrthoDB" id="5424058at2759"/>
<proteinExistence type="predicted"/>
<dbReference type="Proteomes" id="UP000620124">
    <property type="component" value="Unassembled WGS sequence"/>
</dbReference>
<evidence type="ECO:0000313" key="4">
    <source>
        <dbReference type="Proteomes" id="UP000620124"/>
    </source>
</evidence>
<reference evidence="3" key="1">
    <citation type="submission" date="2020-05" db="EMBL/GenBank/DDBJ databases">
        <title>Mycena genomes resolve the evolution of fungal bioluminescence.</title>
        <authorList>
            <person name="Tsai I.J."/>
        </authorList>
    </citation>
    <scope>NUCLEOTIDE SEQUENCE</scope>
    <source>
        <strain evidence="3">CCC161011</strain>
    </source>
</reference>
<dbReference type="EMBL" id="JACAZI010000001">
    <property type="protein sequence ID" value="KAF7372390.1"/>
    <property type="molecule type" value="Genomic_DNA"/>
</dbReference>
<feature type="region of interest" description="Disordered" evidence="1">
    <location>
        <begin position="329"/>
        <end position="370"/>
    </location>
</feature>
<name>A0A8H6Z4G2_9AGAR</name>
<evidence type="ECO:0000313" key="3">
    <source>
        <dbReference type="EMBL" id="KAF7372390.1"/>
    </source>
</evidence>
<feature type="domain" description="DUF6589" evidence="2">
    <location>
        <begin position="1"/>
        <end position="262"/>
    </location>
</feature>
<dbReference type="Pfam" id="PF20231">
    <property type="entry name" value="DUF6589"/>
    <property type="match status" value="1"/>
</dbReference>
<evidence type="ECO:0000259" key="2">
    <source>
        <dbReference type="Pfam" id="PF20231"/>
    </source>
</evidence>
<accession>A0A8H6Z4G2</accession>
<feature type="compositionally biased region" description="Basic and acidic residues" evidence="1">
    <location>
        <begin position="329"/>
        <end position="338"/>
    </location>
</feature>
<comment type="caution">
    <text evidence="3">The sequence shown here is derived from an EMBL/GenBank/DDBJ whole genome shotgun (WGS) entry which is preliminary data.</text>
</comment>
<dbReference type="AlphaFoldDB" id="A0A8H6Z4G2"/>
<organism evidence="3 4">
    <name type="scientific">Mycena venus</name>
    <dbReference type="NCBI Taxonomy" id="2733690"/>
    <lineage>
        <taxon>Eukaryota</taxon>
        <taxon>Fungi</taxon>
        <taxon>Dikarya</taxon>
        <taxon>Basidiomycota</taxon>
        <taxon>Agaricomycotina</taxon>
        <taxon>Agaricomycetes</taxon>
        <taxon>Agaricomycetidae</taxon>
        <taxon>Agaricales</taxon>
        <taxon>Marasmiineae</taxon>
        <taxon>Mycenaceae</taxon>
        <taxon>Mycena</taxon>
    </lineage>
</organism>
<dbReference type="InterPro" id="IPR046496">
    <property type="entry name" value="DUF6589"/>
</dbReference>
<feature type="compositionally biased region" description="Acidic residues" evidence="1">
    <location>
        <begin position="339"/>
        <end position="356"/>
    </location>
</feature>
<keyword evidence="4" id="KW-1185">Reference proteome</keyword>